<comment type="caution">
    <text evidence="1">The sequence shown here is derived from an EMBL/GenBank/DDBJ whole genome shotgun (WGS) entry which is preliminary data.</text>
</comment>
<proteinExistence type="predicted"/>
<sequence>MYDITQQAAVDTTAIHIKGLDGEHLYADANREQPVRIVIYGPGSKAYAAVEARQTNRSLKRMQDNDGKPTVASPEQRLAEQAEDLADITVAFENLGYPPAGGKQGKELFQALYADPKLGHIAQQVLKGVRDWGNFKPAPSGN</sequence>
<gene>
    <name evidence="1" type="ORF">DI569_12510</name>
</gene>
<dbReference type="Proteomes" id="UP000248597">
    <property type="component" value="Unassembled WGS sequence"/>
</dbReference>
<dbReference type="EMBL" id="QFPJ01000033">
    <property type="protein sequence ID" value="PZQ21244.1"/>
    <property type="molecule type" value="Genomic_DNA"/>
</dbReference>
<organism evidence="1 2">
    <name type="scientific">Sphingopyxis macrogoltabida</name>
    <name type="common">Sphingomonas macrogoltabidus</name>
    <dbReference type="NCBI Taxonomy" id="33050"/>
    <lineage>
        <taxon>Bacteria</taxon>
        <taxon>Pseudomonadati</taxon>
        <taxon>Pseudomonadota</taxon>
        <taxon>Alphaproteobacteria</taxon>
        <taxon>Sphingomonadales</taxon>
        <taxon>Sphingomonadaceae</taxon>
        <taxon>Sphingopyxis</taxon>
    </lineage>
</organism>
<name>A0A2W5KZ12_SPHMC</name>
<evidence type="ECO:0000313" key="2">
    <source>
        <dbReference type="Proteomes" id="UP000248597"/>
    </source>
</evidence>
<reference evidence="1 2" key="1">
    <citation type="submission" date="2017-08" db="EMBL/GenBank/DDBJ databases">
        <title>Infants hospitalized years apart are colonized by the same room-sourced microbial strains.</title>
        <authorList>
            <person name="Brooks B."/>
            <person name="Olm M.R."/>
            <person name="Firek B.A."/>
            <person name="Baker R."/>
            <person name="Thomas B.C."/>
            <person name="Morowitz M.J."/>
            <person name="Banfield J.F."/>
        </authorList>
    </citation>
    <scope>NUCLEOTIDE SEQUENCE [LARGE SCALE GENOMIC DNA]</scope>
    <source>
        <strain evidence="1">S2_005_003_R2_47</strain>
    </source>
</reference>
<accession>A0A2W5KZ12</accession>
<dbReference type="AlphaFoldDB" id="A0A2W5KZ12"/>
<protein>
    <submittedName>
        <fullName evidence="1">Uncharacterized protein</fullName>
    </submittedName>
</protein>
<evidence type="ECO:0000313" key="1">
    <source>
        <dbReference type="EMBL" id="PZQ21244.1"/>
    </source>
</evidence>